<organism evidence="4 5">
    <name type="scientific">Solirubrobacter pauli</name>
    <dbReference type="NCBI Taxonomy" id="166793"/>
    <lineage>
        <taxon>Bacteria</taxon>
        <taxon>Bacillati</taxon>
        <taxon>Actinomycetota</taxon>
        <taxon>Thermoleophilia</taxon>
        <taxon>Solirubrobacterales</taxon>
        <taxon>Solirubrobacteraceae</taxon>
        <taxon>Solirubrobacter</taxon>
    </lineage>
</organism>
<dbReference type="EMBL" id="RBIL01000002">
    <property type="protein sequence ID" value="RKQ85982.1"/>
    <property type="molecule type" value="Genomic_DNA"/>
</dbReference>
<protein>
    <submittedName>
        <fullName evidence="4">VCBS repeat protein</fullName>
    </submittedName>
</protein>
<sequence>MVNRFVASCAVLVAALTWSAPASALVFPFHEPPEMLGAVADEVVALDFDGNGWRDVAGVSRATGKATLVRNHADGFDSPQTATLPGNAAGTVAVAGGDLDGDGRDELLAALGDSGSLVVFRGRADGGLGVPYELALRPAKPLQAAAVAVADMDGDGDRDVLAAFGTSATVLANDGHGALTPTAGAVAVPAPYDLALVKLAGDDDPDLVVTSAYALTLVPGAAGTGFGTPVTRDLPYEPAALATGDVNGDGRLDVGVTYAWTHDHPEAPGLFSGTADGDLTPLPWTAQTAYALLLADFDGDGITDRYANDYSATFAHGAAGTFGRFDAGVSKGPSWERGLAAADFDGDGKLDVVSAQSDSAALNVRYSTGPQLVTSAANTWFGEGVVGTEGGSMIAIPVRNEGGGVARNLELIAEGDTADFHVEMNTCRGAVLRVEENCWLNVYFRPKALGARTADIGVAAEDSDIVWLARIEGTGVEGQSPAPTTMPITGTVTFGDRPPVVRLPARTPPPKAVRPGAPALTRATLATLRRSGLRFTQQFGTAERVTWTLEHRRTVLARAQRTVAAGSTTVTLKLTASGKRVLTSRKPTSLTLRTTGTIERVTTVRVRRS</sequence>
<evidence type="ECO:0000313" key="4">
    <source>
        <dbReference type="EMBL" id="RKQ85982.1"/>
    </source>
</evidence>
<evidence type="ECO:0000256" key="1">
    <source>
        <dbReference type="ARBA" id="ARBA00022729"/>
    </source>
</evidence>
<dbReference type="Gene3D" id="2.60.40.10">
    <property type="entry name" value="Immunoglobulins"/>
    <property type="match status" value="1"/>
</dbReference>
<evidence type="ECO:0000256" key="2">
    <source>
        <dbReference type="SAM" id="MobiDB-lite"/>
    </source>
</evidence>
<dbReference type="OrthoDB" id="877328at2"/>
<dbReference type="PANTHER" id="PTHR44103:SF1">
    <property type="entry name" value="PROPROTEIN CONVERTASE P"/>
    <property type="match status" value="1"/>
</dbReference>
<dbReference type="InterPro" id="IPR013783">
    <property type="entry name" value="Ig-like_fold"/>
</dbReference>
<dbReference type="SUPFAM" id="SSF69318">
    <property type="entry name" value="Integrin alpha N-terminal domain"/>
    <property type="match status" value="1"/>
</dbReference>
<dbReference type="InterPro" id="IPR028994">
    <property type="entry name" value="Integrin_alpha_N"/>
</dbReference>
<feature type="compositionally biased region" description="Polar residues" evidence="2">
    <location>
        <begin position="481"/>
        <end position="492"/>
    </location>
</feature>
<feature type="signal peptide" evidence="3">
    <location>
        <begin position="1"/>
        <end position="24"/>
    </location>
</feature>
<dbReference type="PANTHER" id="PTHR44103">
    <property type="entry name" value="PROPROTEIN CONVERTASE P"/>
    <property type="match status" value="1"/>
</dbReference>
<feature type="chain" id="PRO_5024861440" evidence="3">
    <location>
        <begin position="25"/>
        <end position="609"/>
    </location>
</feature>
<dbReference type="InterPro" id="IPR013517">
    <property type="entry name" value="FG-GAP"/>
</dbReference>
<keyword evidence="1 3" id="KW-0732">Signal</keyword>
<comment type="caution">
    <text evidence="4">The sequence shown here is derived from an EMBL/GenBank/DDBJ whole genome shotgun (WGS) entry which is preliminary data.</text>
</comment>
<accession>A0A660KZ74</accession>
<gene>
    <name evidence="4" type="ORF">C8N24_3990</name>
</gene>
<evidence type="ECO:0000313" key="5">
    <source>
        <dbReference type="Proteomes" id="UP000278962"/>
    </source>
</evidence>
<dbReference type="RefSeq" id="WP_121253348.1">
    <property type="nucleotide sequence ID" value="NZ_RBIL01000002.1"/>
</dbReference>
<name>A0A660KZ74_9ACTN</name>
<proteinExistence type="predicted"/>
<dbReference type="Proteomes" id="UP000278962">
    <property type="component" value="Unassembled WGS sequence"/>
</dbReference>
<reference evidence="4 5" key="1">
    <citation type="submission" date="2018-10" db="EMBL/GenBank/DDBJ databases">
        <title>Genomic Encyclopedia of Archaeal and Bacterial Type Strains, Phase II (KMG-II): from individual species to whole genera.</title>
        <authorList>
            <person name="Goeker M."/>
        </authorList>
    </citation>
    <scope>NUCLEOTIDE SEQUENCE [LARGE SCALE GENOMIC DNA]</scope>
    <source>
        <strain evidence="4 5">DSM 14954</strain>
    </source>
</reference>
<dbReference type="Gene3D" id="2.130.10.130">
    <property type="entry name" value="Integrin alpha, N-terminal"/>
    <property type="match status" value="1"/>
</dbReference>
<keyword evidence="5" id="KW-1185">Reference proteome</keyword>
<dbReference type="AlphaFoldDB" id="A0A660KZ74"/>
<feature type="region of interest" description="Disordered" evidence="2">
    <location>
        <begin position="477"/>
        <end position="498"/>
    </location>
</feature>
<evidence type="ECO:0000256" key="3">
    <source>
        <dbReference type="SAM" id="SignalP"/>
    </source>
</evidence>
<dbReference type="GO" id="GO:0005975">
    <property type="term" value="P:carbohydrate metabolic process"/>
    <property type="evidence" value="ECO:0007669"/>
    <property type="project" value="UniProtKB-ARBA"/>
</dbReference>
<dbReference type="Pfam" id="PF13517">
    <property type="entry name" value="FG-GAP_3"/>
    <property type="match status" value="2"/>
</dbReference>